<proteinExistence type="predicted"/>
<evidence type="ECO:0000259" key="3">
    <source>
        <dbReference type="Pfam" id="PF02705"/>
    </source>
</evidence>
<dbReference type="InterPro" id="IPR053951">
    <property type="entry name" value="K_trans_N"/>
</dbReference>
<dbReference type="RefSeq" id="WP_378520746.1">
    <property type="nucleotide sequence ID" value="NZ_JBHMBW010000004.1"/>
</dbReference>
<name>A0ABV5RTV7_9ACTN</name>
<reference evidence="4 5" key="1">
    <citation type="submission" date="2024-09" db="EMBL/GenBank/DDBJ databases">
        <authorList>
            <person name="Sun Q."/>
            <person name="Mori K."/>
        </authorList>
    </citation>
    <scope>NUCLEOTIDE SEQUENCE [LARGE SCALE GENOMIC DNA]</scope>
    <source>
        <strain evidence="4 5">JCM 3143</strain>
    </source>
</reference>
<dbReference type="PANTHER" id="PTHR30540">
    <property type="entry name" value="OSMOTIC STRESS POTASSIUM TRANSPORTER"/>
    <property type="match status" value="1"/>
</dbReference>
<dbReference type="Pfam" id="PF02705">
    <property type="entry name" value="K_trans"/>
    <property type="match status" value="1"/>
</dbReference>
<protein>
    <submittedName>
        <fullName evidence="4">KUP/HAK/KT family potassium transporter</fullName>
    </submittedName>
</protein>
<keyword evidence="2" id="KW-1133">Transmembrane helix</keyword>
<feature type="transmembrane region" description="Helical" evidence="2">
    <location>
        <begin position="33"/>
        <end position="55"/>
    </location>
</feature>
<evidence type="ECO:0000313" key="4">
    <source>
        <dbReference type="EMBL" id="MFB9622864.1"/>
    </source>
</evidence>
<keyword evidence="2" id="KW-0472">Membrane</keyword>
<dbReference type="Proteomes" id="UP001589532">
    <property type="component" value="Unassembled WGS sequence"/>
</dbReference>
<dbReference type="InterPro" id="IPR003855">
    <property type="entry name" value="K+_transporter"/>
</dbReference>
<feature type="domain" description="K+ potassium transporter integral membrane" evidence="3">
    <location>
        <begin position="1"/>
        <end position="66"/>
    </location>
</feature>
<keyword evidence="5" id="KW-1185">Reference proteome</keyword>
<sequence>MVFGDIGTSPIYTFQTVFNPSDPHPVPVSTENVFGVVSLVFWSVMIIVTVTYVLLAMLDSATTGGGCSSTRRPTSCRRSSFSAGMIRRCLRPTLRPHGHHGLADRGVEGGPWRGGASANATGPNAERLVDQGHVNARRWPP</sequence>
<evidence type="ECO:0000313" key="5">
    <source>
        <dbReference type="Proteomes" id="UP001589532"/>
    </source>
</evidence>
<comment type="caution">
    <text evidence="4">The sequence shown here is derived from an EMBL/GenBank/DDBJ whole genome shotgun (WGS) entry which is preliminary data.</text>
</comment>
<accession>A0ABV5RTV7</accession>
<dbReference type="EMBL" id="JBHMBW010000004">
    <property type="protein sequence ID" value="MFB9622864.1"/>
    <property type="molecule type" value="Genomic_DNA"/>
</dbReference>
<gene>
    <name evidence="4" type="ORF">ACFFSA_07205</name>
</gene>
<dbReference type="PANTHER" id="PTHR30540:SF83">
    <property type="entry name" value="K+ POTASSIUM TRANSPORTER"/>
    <property type="match status" value="1"/>
</dbReference>
<organism evidence="4 5">
    <name type="scientific">Nonomuraea helvata</name>
    <dbReference type="NCBI Taxonomy" id="37484"/>
    <lineage>
        <taxon>Bacteria</taxon>
        <taxon>Bacillati</taxon>
        <taxon>Actinomycetota</taxon>
        <taxon>Actinomycetes</taxon>
        <taxon>Streptosporangiales</taxon>
        <taxon>Streptosporangiaceae</taxon>
        <taxon>Nonomuraea</taxon>
    </lineage>
</organism>
<evidence type="ECO:0000256" key="2">
    <source>
        <dbReference type="SAM" id="Phobius"/>
    </source>
</evidence>
<keyword evidence="2" id="KW-0812">Transmembrane</keyword>
<evidence type="ECO:0000256" key="1">
    <source>
        <dbReference type="SAM" id="MobiDB-lite"/>
    </source>
</evidence>
<feature type="region of interest" description="Disordered" evidence="1">
    <location>
        <begin position="95"/>
        <end position="141"/>
    </location>
</feature>